<comment type="similarity">
    <text evidence="2 11">Belongs to the glucose-1-phosphate thymidylyltransferase family.</text>
</comment>
<comment type="subunit">
    <text evidence="3">Homotetramer.</text>
</comment>
<keyword evidence="5 11" id="KW-0808">Transferase</keyword>
<evidence type="ECO:0000313" key="13">
    <source>
        <dbReference type="EMBL" id="RUS66193.1"/>
    </source>
</evidence>
<evidence type="ECO:0000256" key="4">
    <source>
        <dbReference type="ARBA" id="ARBA00012461"/>
    </source>
</evidence>
<proteinExistence type="inferred from homology"/>
<evidence type="ECO:0000256" key="10">
    <source>
        <dbReference type="ARBA" id="ARBA00049336"/>
    </source>
</evidence>
<dbReference type="PANTHER" id="PTHR43532:SF4">
    <property type="entry name" value="GLUCOSE-1-PHOSPHATE THYMIDYLYLTRANSFERASE 2"/>
    <property type="match status" value="1"/>
</dbReference>
<dbReference type="NCBIfam" id="TIGR01207">
    <property type="entry name" value="rmlA"/>
    <property type="match status" value="1"/>
</dbReference>
<sequence>MNMPLNPGVKGVVVAGGTGSRLYPATLGVCKQLLPVYDKPMIYYPLSVLMLAGIRDVLIITTPDDQAAFERMLGNGSQLGIRISYAQQQAPQGVAQALLVAAPFVQGHPVCLVLGDNLFYGQGFSGMLQQAVRQPAGATVFAYPVNDVRQFGSVLLDDAGRVLSIEEKPQHLAAGYALTGLYFLDKQAVDMAATLSPSPRGELEIIDVLKIYLQQQQLQVQRLGRGFAWLDMGTCDAVLDAAHFVQTLEKRQGFKVACLEEIAWHQGWLDSSQLRQAAKRMGANAYGAYLSRLLQHSEADGASPTGGADR</sequence>
<gene>
    <name evidence="13" type="primary">rffH</name>
    <name evidence="13" type="ORF">CUZ56_02272</name>
</gene>
<dbReference type="InterPro" id="IPR005835">
    <property type="entry name" value="NTP_transferase_dom"/>
</dbReference>
<accession>A0A433SBU2</accession>
<evidence type="ECO:0000256" key="5">
    <source>
        <dbReference type="ARBA" id="ARBA00022679"/>
    </source>
</evidence>
<feature type="domain" description="Nucleotidyl transferase" evidence="12">
    <location>
        <begin position="10"/>
        <end position="246"/>
    </location>
</feature>
<dbReference type="InterPro" id="IPR005907">
    <property type="entry name" value="G1P_thy_trans_s"/>
</dbReference>
<dbReference type="EC" id="2.7.7.24" evidence="4 11"/>
<evidence type="ECO:0000256" key="7">
    <source>
        <dbReference type="ARBA" id="ARBA00022723"/>
    </source>
</evidence>
<keyword evidence="14" id="KW-1185">Reference proteome</keyword>
<dbReference type="InterPro" id="IPR029044">
    <property type="entry name" value="Nucleotide-diphossugar_trans"/>
</dbReference>
<evidence type="ECO:0000256" key="1">
    <source>
        <dbReference type="ARBA" id="ARBA00001946"/>
    </source>
</evidence>
<keyword evidence="6 11" id="KW-0548">Nucleotidyltransferase</keyword>
<evidence type="ECO:0000313" key="14">
    <source>
        <dbReference type="Proteomes" id="UP000286947"/>
    </source>
</evidence>
<comment type="function">
    <text evidence="9 11">Catalyzes the formation of dTDP-glucose, from dTTP and glucose 1-phosphate, as well as its pyrophosphorolysis.</text>
</comment>
<dbReference type="SUPFAM" id="SSF53448">
    <property type="entry name" value="Nucleotide-diphospho-sugar transferases"/>
    <property type="match status" value="1"/>
</dbReference>
<dbReference type="AlphaFoldDB" id="A0A433SBU2"/>
<organism evidence="13 14">
    <name type="scientific">Saezia sanguinis</name>
    <dbReference type="NCBI Taxonomy" id="1965230"/>
    <lineage>
        <taxon>Bacteria</taxon>
        <taxon>Pseudomonadati</taxon>
        <taxon>Pseudomonadota</taxon>
        <taxon>Betaproteobacteria</taxon>
        <taxon>Burkholderiales</taxon>
        <taxon>Saeziaceae</taxon>
        <taxon>Saezia</taxon>
    </lineage>
</organism>
<dbReference type="FunFam" id="3.90.550.10:FF:000023">
    <property type="entry name" value="Glucose-1-phosphate thymidylyltransferase"/>
    <property type="match status" value="1"/>
</dbReference>
<name>A0A433SBU2_9BURK</name>
<evidence type="ECO:0000256" key="3">
    <source>
        <dbReference type="ARBA" id="ARBA00011881"/>
    </source>
</evidence>
<keyword evidence="7 11" id="KW-0479">Metal-binding</keyword>
<dbReference type="Gene3D" id="3.90.550.10">
    <property type="entry name" value="Spore Coat Polysaccharide Biosynthesis Protein SpsA, Chain A"/>
    <property type="match status" value="1"/>
</dbReference>
<evidence type="ECO:0000256" key="2">
    <source>
        <dbReference type="ARBA" id="ARBA00010480"/>
    </source>
</evidence>
<reference evidence="13 14" key="1">
    <citation type="submission" date="2018-01" db="EMBL/GenBank/DDBJ databases">
        <title>Saezia sanguinis gen. nov., sp. nov., in the order Burkholderiales isolated from human blood.</title>
        <authorList>
            <person name="Medina-Pascual M.J."/>
            <person name="Valdezate S."/>
            <person name="Monzon S."/>
            <person name="Cuesta I."/>
            <person name="Carrasco G."/>
            <person name="Villalon P."/>
            <person name="Saez-Nieto J.A."/>
        </authorList>
    </citation>
    <scope>NUCLEOTIDE SEQUENCE [LARGE SCALE GENOMIC DNA]</scope>
    <source>
        <strain evidence="13 14">CNM695-12</strain>
    </source>
</reference>
<dbReference type="Proteomes" id="UP000286947">
    <property type="component" value="Unassembled WGS sequence"/>
</dbReference>
<keyword evidence="8 11" id="KW-0460">Magnesium</keyword>
<evidence type="ECO:0000259" key="12">
    <source>
        <dbReference type="Pfam" id="PF00483"/>
    </source>
</evidence>
<dbReference type="PANTHER" id="PTHR43532">
    <property type="entry name" value="GLUCOSE-1-PHOSPHATE THYMIDYLYLTRANSFERASE"/>
    <property type="match status" value="1"/>
</dbReference>
<dbReference type="GO" id="GO:0046872">
    <property type="term" value="F:metal ion binding"/>
    <property type="evidence" value="ECO:0007669"/>
    <property type="project" value="UniProtKB-KW"/>
</dbReference>
<evidence type="ECO:0000256" key="9">
    <source>
        <dbReference type="ARBA" id="ARBA00037065"/>
    </source>
</evidence>
<comment type="cofactor">
    <cofactor evidence="1">
        <name>Mg(2+)</name>
        <dbReference type="ChEBI" id="CHEBI:18420"/>
    </cofactor>
</comment>
<comment type="catalytic activity">
    <reaction evidence="10 11">
        <text>dTTP + alpha-D-glucose 1-phosphate + H(+) = dTDP-alpha-D-glucose + diphosphate</text>
        <dbReference type="Rhea" id="RHEA:15225"/>
        <dbReference type="ChEBI" id="CHEBI:15378"/>
        <dbReference type="ChEBI" id="CHEBI:33019"/>
        <dbReference type="ChEBI" id="CHEBI:37568"/>
        <dbReference type="ChEBI" id="CHEBI:57477"/>
        <dbReference type="ChEBI" id="CHEBI:58601"/>
        <dbReference type="EC" id="2.7.7.24"/>
    </reaction>
</comment>
<dbReference type="Pfam" id="PF00483">
    <property type="entry name" value="NTP_transferase"/>
    <property type="match status" value="1"/>
</dbReference>
<dbReference type="GO" id="GO:0008879">
    <property type="term" value="F:glucose-1-phosphate thymidylyltransferase activity"/>
    <property type="evidence" value="ECO:0007669"/>
    <property type="project" value="UniProtKB-EC"/>
</dbReference>
<dbReference type="EMBL" id="PQSP01000006">
    <property type="protein sequence ID" value="RUS66193.1"/>
    <property type="molecule type" value="Genomic_DNA"/>
</dbReference>
<evidence type="ECO:0000256" key="6">
    <source>
        <dbReference type="ARBA" id="ARBA00022695"/>
    </source>
</evidence>
<dbReference type="RefSeq" id="WP_239442416.1">
    <property type="nucleotide sequence ID" value="NZ_PQSP01000006.1"/>
</dbReference>
<protein>
    <recommendedName>
        <fullName evidence="4 11">Glucose-1-phosphate thymidylyltransferase</fullName>
        <ecNumber evidence="4 11">2.7.7.24</ecNumber>
    </recommendedName>
</protein>
<comment type="caution">
    <text evidence="13">The sequence shown here is derived from an EMBL/GenBank/DDBJ whole genome shotgun (WGS) entry which is preliminary data.</text>
</comment>
<evidence type="ECO:0000256" key="8">
    <source>
        <dbReference type="ARBA" id="ARBA00022842"/>
    </source>
</evidence>
<evidence type="ECO:0000256" key="11">
    <source>
        <dbReference type="RuleBase" id="RU003706"/>
    </source>
</evidence>